<organism evidence="1">
    <name type="scientific">bioreactor metagenome</name>
    <dbReference type="NCBI Taxonomy" id="1076179"/>
    <lineage>
        <taxon>unclassified sequences</taxon>
        <taxon>metagenomes</taxon>
        <taxon>ecological metagenomes</taxon>
    </lineage>
</organism>
<dbReference type="EMBL" id="VSSQ01015524">
    <property type="protein sequence ID" value="MPM55974.1"/>
    <property type="molecule type" value="Genomic_DNA"/>
</dbReference>
<evidence type="ECO:0000313" key="1">
    <source>
        <dbReference type="EMBL" id="MPM55974.1"/>
    </source>
</evidence>
<dbReference type="AlphaFoldDB" id="A0A645B2N6"/>
<accession>A0A645B2N6</accession>
<proteinExistence type="predicted"/>
<name>A0A645B2N6_9ZZZZ</name>
<protein>
    <submittedName>
        <fullName evidence="1">Uncharacterized protein</fullName>
    </submittedName>
</protein>
<comment type="caution">
    <text evidence="1">The sequence shown here is derived from an EMBL/GenBank/DDBJ whole genome shotgun (WGS) entry which is preliminary data.</text>
</comment>
<gene>
    <name evidence="1" type="ORF">SDC9_102772</name>
</gene>
<reference evidence="1" key="1">
    <citation type="submission" date="2019-08" db="EMBL/GenBank/DDBJ databases">
        <authorList>
            <person name="Kucharzyk K."/>
            <person name="Murdoch R.W."/>
            <person name="Higgins S."/>
            <person name="Loffler F."/>
        </authorList>
    </citation>
    <scope>NUCLEOTIDE SEQUENCE</scope>
</reference>
<sequence length="58" mass="6027">MGITDTVTLCIRGRGLIACAQIGIVLNRFTRSIRNGCHIVAVTGVSLTGADGISTHCL</sequence>